<reference evidence="5 6" key="1">
    <citation type="submission" date="2021-06" db="EMBL/GenBank/DDBJ databases">
        <title>Description of novel taxa of the family Lachnospiraceae.</title>
        <authorList>
            <person name="Chaplin A.V."/>
            <person name="Sokolova S.R."/>
            <person name="Pikina A.P."/>
            <person name="Korzhanova M."/>
            <person name="Belova V."/>
            <person name="Korostin D."/>
            <person name="Efimov B.A."/>
        </authorList>
    </citation>
    <scope>NUCLEOTIDE SEQUENCE [LARGE SCALE GENOMIC DNA]</scope>
    <source>
        <strain evidence="5 6">ASD4241</strain>
    </source>
</reference>
<dbReference type="SUPFAM" id="SSF46689">
    <property type="entry name" value="Homeodomain-like"/>
    <property type="match status" value="1"/>
</dbReference>
<dbReference type="PROSITE" id="PS01124">
    <property type="entry name" value="HTH_ARAC_FAMILY_2"/>
    <property type="match status" value="1"/>
</dbReference>
<organism evidence="5 6">
    <name type="scientific">Diplocloster modestus</name>
    <dbReference type="NCBI Taxonomy" id="2850322"/>
    <lineage>
        <taxon>Bacteria</taxon>
        <taxon>Bacillati</taxon>
        <taxon>Bacillota</taxon>
        <taxon>Clostridia</taxon>
        <taxon>Lachnospirales</taxon>
        <taxon>Lachnospiraceae</taxon>
        <taxon>Diplocloster</taxon>
    </lineage>
</organism>
<dbReference type="Pfam" id="PF12833">
    <property type="entry name" value="HTH_18"/>
    <property type="match status" value="1"/>
</dbReference>
<evidence type="ECO:0000313" key="6">
    <source>
        <dbReference type="Proteomes" id="UP001314681"/>
    </source>
</evidence>
<dbReference type="InterPro" id="IPR018060">
    <property type="entry name" value="HTH_AraC"/>
</dbReference>
<evidence type="ECO:0000256" key="2">
    <source>
        <dbReference type="ARBA" id="ARBA00023125"/>
    </source>
</evidence>
<dbReference type="SMART" id="SM00342">
    <property type="entry name" value="HTH_ARAC"/>
    <property type="match status" value="1"/>
</dbReference>
<feature type="domain" description="HTH araC/xylS-type" evidence="4">
    <location>
        <begin position="1"/>
        <end position="59"/>
    </location>
</feature>
<dbReference type="InterPro" id="IPR018062">
    <property type="entry name" value="HTH_AraC-typ_CS"/>
</dbReference>
<proteinExistence type="predicted"/>
<keyword evidence="6" id="KW-1185">Reference proteome</keyword>
<comment type="caution">
    <text evidence="5">The sequence shown here is derived from an EMBL/GenBank/DDBJ whole genome shotgun (WGS) entry which is preliminary data.</text>
</comment>
<dbReference type="Gene3D" id="1.10.10.60">
    <property type="entry name" value="Homeodomain-like"/>
    <property type="match status" value="1"/>
</dbReference>
<dbReference type="Proteomes" id="UP001314681">
    <property type="component" value="Unassembled WGS sequence"/>
</dbReference>
<evidence type="ECO:0000256" key="1">
    <source>
        <dbReference type="ARBA" id="ARBA00023015"/>
    </source>
</evidence>
<dbReference type="EMBL" id="JAHQCX010000002">
    <property type="protein sequence ID" value="MBU9725316.1"/>
    <property type="molecule type" value="Genomic_DNA"/>
</dbReference>
<dbReference type="PANTHER" id="PTHR43280:SF2">
    <property type="entry name" value="HTH-TYPE TRANSCRIPTIONAL REGULATOR EXSA"/>
    <property type="match status" value="1"/>
</dbReference>
<keyword evidence="3" id="KW-0804">Transcription</keyword>
<accession>A0ABS6K471</accession>
<dbReference type="PANTHER" id="PTHR43280">
    <property type="entry name" value="ARAC-FAMILY TRANSCRIPTIONAL REGULATOR"/>
    <property type="match status" value="1"/>
</dbReference>
<protein>
    <submittedName>
        <fullName evidence="5">Helix-turn-helix transcriptional regulator</fullName>
    </submittedName>
</protein>
<evidence type="ECO:0000259" key="4">
    <source>
        <dbReference type="PROSITE" id="PS01124"/>
    </source>
</evidence>
<sequence>MTVNEYLITTRITYAKELLKFSDQSVAKIAEICGIPHVSHFISIFKSREGQTPLAYRKDWRDIPPLRN</sequence>
<keyword evidence="1" id="KW-0805">Transcription regulation</keyword>
<dbReference type="InterPro" id="IPR009057">
    <property type="entry name" value="Homeodomain-like_sf"/>
</dbReference>
<evidence type="ECO:0000313" key="5">
    <source>
        <dbReference type="EMBL" id="MBU9725316.1"/>
    </source>
</evidence>
<name>A0ABS6K471_9FIRM</name>
<gene>
    <name evidence="5" type="ORF">KTH90_04730</name>
</gene>
<keyword evidence="2" id="KW-0238">DNA-binding</keyword>
<evidence type="ECO:0000256" key="3">
    <source>
        <dbReference type="ARBA" id="ARBA00023163"/>
    </source>
</evidence>
<dbReference type="PROSITE" id="PS00041">
    <property type="entry name" value="HTH_ARAC_FAMILY_1"/>
    <property type="match status" value="1"/>
</dbReference>